<organism evidence="2 3">
    <name type="scientific">Klebsiella phage Miami</name>
    <dbReference type="NCBI Taxonomy" id="2767581"/>
    <lineage>
        <taxon>Viruses</taxon>
        <taxon>Duplodnaviria</taxon>
        <taxon>Heunggongvirae</taxon>
        <taxon>Uroviricota</taxon>
        <taxon>Caudoviricetes</taxon>
        <taxon>Chimalliviridae</taxon>
        <taxon>Miamivirus</taxon>
        <taxon>Miamivirus miami</taxon>
    </lineage>
</organism>
<accession>A0A873WNU3</accession>
<dbReference type="InterPro" id="IPR048712">
    <property type="entry name" value="Gp29_gp29PR"/>
</dbReference>
<evidence type="ECO:0000313" key="3">
    <source>
        <dbReference type="Proteomes" id="UP000662782"/>
    </source>
</evidence>
<dbReference type="Proteomes" id="UP000662782">
    <property type="component" value="Segment"/>
</dbReference>
<name>A0A873WNU3_9CAUD</name>
<gene>
    <name evidence="2" type="ORF">CPT_Miami_246</name>
</gene>
<evidence type="ECO:0000259" key="1">
    <source>
        <dbReference type="Pfam" id="PF20961"/>
    </source>
</evidence>
<dbReference type="EMBL" id="MT701590">
    <property type="protein sequence ID" value="QPB09341.1"/>
    <property type="molecule type" value="Genomic_DNA"/>
</dbReference>
<dbReference type="Pfam" id="PF20961">
    <property type="entry name" value="phiKZ_gp29PR"/>
    <property type="match status" value="1"/>
</dbReference>
<protein>
    <recommendedName>
        <fullName evidence="1">Tail sheath protein gp29 gp29PR domain-containing protein</fullName>
    </recommendedName>
</protein>
<keyword evidence="3" id="KW-1185">Reference proteome</keyword>
<reference evidence="2 3" key="1">
    <citation type="submission" date="2020-07" db="EMBL/GenBank/DDBJ databases">
        <title>Complete genome sequence of Klebsiella pneumoniae phage Miami.</title>
        <authorList>
            <person name="Mora D.A."/>
            <person name="Lessor L."/>
            <person name="Gill J."/>
            <person name="Liu M."/>
        </authorList>
    </citation>
    <scope>NUCLEOTIDE SEQUENCE [LARGE SCALE GENOMIC DNA]</scope>
</reference>
<sequence>MSFTKIIPGQVINNGMDDKSRLNPVTSLPTYPCHYPVISVVTPKGELGQSFINSNDFTNLYGDILDVDTPYYSPVSQLISMITSGGQGGFGVRRVSANTVVARVAYAIAIGNGTSIPQYQRATDGSYLFDDDGELIPVTGGTAVPGVYVKLVKLDVTSPTTPEYGKLVKSTFTETVNGEEVTFTQYPFFELPAGVGDAYNLHGLTMGLNASTDWDSVSDFVEEYGVFPFSMRMYVKSSTGVPTFFSNVNGGESATYTLFNTKDKYDVRYSLATAVGDFTNANVNRQVTLRPAPFYEVKVYDQNIQEVCAALYAAELAAGKSALVNVTGVNPIRQMNPFTLTNHTNVPYYACMLVDDANPFANSGYIDAAGGISPFLKEDRTTPVPVEGTYNFDPATNNGHIDQLSIKDAWTVAQSLYLADIQAYAQSSTVNDWTRNRQSVIWDVGYNLDIKNALIELWNTRKDQILILQASEWLEDNTIAQRYSMMQSLATKIRLYPESSLYGTPASRAAISLWDAKIIDESTGLEFPQTLDLAYFFARLGGNSSGNLSSVNSPDHGDNRILTQMHSPTMDFEGDDAAANNFDEGGISLRPYNTSQYYRPALPTVYDDNDAVLKDLITNFTAVCIEKVIADAWTLVSGDTTIDAATYASTVKDTSEAAIRRRMGTMFKDLRVDCTYNETGAGSRAVLNSVGNVWFRKGKYMMNMSLAAYNEEDLDTTNS</sequence>
<evidence type="ECO:0000313" key="2">
    <source>
        <dbReference type="EMBL" id="QPB09341.1"/>
    </source>
</evidence>
<proteinExistence type="predicted"/>
<feature type="domain" description="Tail sheath protein gp29 gp29PR" evidence="1">
    <location>
        <begin position="163"/>
        <end position="354"/>
    </location>
</feature>